<name>A0A0C2WBN3_9BACL</name>
<dbReference type="STRING" id="135826.KP77_04290"/>
<dbReference type="PATRIC" id="fig|135826.4.peg.432"/>
<evidence type="ECO:0000313" key="2">
    <source>
        <dbReference type="EMBL" id="KIL53453.1"/>
    </source>
</evidence>
<dbReference type="EMBL" id="JXRQ01000008">
    <property type="protein sequence ID" value="KIL53453.1"/>
    <property type="molecule type" value="Genomic_DNA"/>
</dbReference>
<feature type="domain" description="DUF6440" evidence="1">
    <location>
        <begin position="13"/>
        <end position="49"/>
    </location>
</feature>
<dbReference type="AlphaFoldDB" id="A0A0C2WBN3"/>
<keyword evidence="3" id="KW-1185">Reference proteome</keyword>
<gene>
    <name evidence="2" type="ORF">KP77_04290</name>
</gene>
<dbReference type="Proteomes" id="UP000031950">
    <property type="component" value="Unassembled WGS sequence"/>
</dbReference>
<comment type="caution">
    <text evidence="2">The sequence shown here is derived from an EMBL/GenBank/DDBJ whole genome shotgun (WGS) entry which is preliminary data.</text>
</comment>
<evidence type="ECO:0000259" key="1">
    <source>
        <dbReference type="Pfam" id="PF20037"/>
    </source>
</evidence>
<evidence type="ECO:0000313" key="3">
    <source>
        <dbReference type="Proteomes" id="UP000031950"/>
    </source>
</evidence>
<reference evidence="2 3" key="1">
    <citation type="submission" date="2015-01" db="EMBL/GenBank/DDBJ databases">
        <title>Genome sequence of Jeotgalibacillus alimentarius.</title>
        <authorList>
            <person name="Goh K.M."/>
            <person name="Chan K.-G."/>
            <person name="Yaakop A.S."/>
            <person name="Ee R."/>
            <person name="Gan H.M."/>
            <person name="Chan C.S."/>
        </authorList>
    </citation>
    <scope>NUCLEOTIDE SEQUENCE [LARGE SCALE GENOMIC DNA]</scope>
    <source>
        <strain evidence="2 3">YKJ-13</strain>
    </source>
</reference>
<proteinExistence type="predicted"/>
<dbReference type="InterPro" id="IPR045515">
    <property type="entry name" value="DUF6440"/>
</dbReference>
<organism evidence="2 3">
    <name type="scientific">Jeotgalibacillus alimentarius</name>
    <dbReference type="NCBI Taxonomy" id="135826"/>
    <lineage>
        <taxon>Bacteria</taxon>
        <taxon>Bacillati</taxon>
        <taxon>Bacillota</taxon>
        <taxon>Bacilli</taxon>
        <taxon>Bacillales</taxon>
        <taxon>Caryophanaceae</taxon>
        <taxon>Jeotgalibacillus</taxon>
    </lineage>
</organism>
<protein>
    <recommendedName>
        <fullName evidence="1">DUF6440 domain-containing protein</fullName>
    </recommendedName>
</protein>
<sequence>MVKSYQSIPDYGRITILVDKKTGVHYMNTWMGQSGGLTLLLDENGEVIVEKPE</sequence>
<dbReference type="RefSeq" id="WP_200889042.1">
    <property type="nucleotide sequence ID" value="NZ_JXRQ01000008.1"/>
</dbReference>
<dbReference type="Pfam" id="PF20037">
    <property type="entry name" value="DUF6440"/>
    <property type="match status" value="1"/>
</dbReference>
<accession>A0A0C2WBN3</accession>